<evidence type="ECO:0000256" key="9">
    <source>
        <dbReference type="HAMAP-Rule" id="MF_01491"/>
    </source>
</evidence>
<dbReference type="GO" id="GO:0006364">
    <property type="term" value="P:rRNA processing"/>
    <property type="evidence" value="ECO:0007669"/>
    <property type="project" value="UniProtKB-UniRule"/>
</dbReference>
<dbReference type="HAMAP" id="MF_01491">
    <property type="entry name" value="RNase_J_bact"/>
    <property type="match status" value="1"/>
</dbReference>
<comment type="cofactor">
    <cofactor evidence="12">
        <name>Ca(2+)</name>
        <dbReference type="ChEBI" id="CHEBI:29108"/>
    </cofactor>
    <text evidence="12">Binds 1 Ca(2+) cation per subunit. Seen in 1 crystal structure, it is not clear if it is physiologically important.</text>
</comment>
<feature type="domain" description="Metallo-beta-lactamase" evidence="13">
    <location>
        <begin position="1"/>
        <end position="195"/>
    </location>
</feature>
<proteinExistence type="inferred from homology"/>
<dbReference type="GO" id="GO:0004521">
    <property type="term" value="F:RNA endonuclease activity"/>
    <property type="evidence" value="ECO:0007669"/>
    <property type="project" value="UniProtKB-UniRule"/>
</dbReference>
<protein>
    <recommendedName>
        <fullName evidence="9">Ribonuclease J</fullName>
        <shortName evidence="9">RNase J</shortName>
        <ecNumber evidence="9">3.1.-.-</ecNumber>
    </recommendedName>
</protein>
<dbReference type="Gene3D" id="3.10.20.580">
    <property type="match status" value="1"/>
</dbReference>
<dbReference type="InterPro" id="IPR004613">
    <property type="entry name" value="RNase_J"/>
</dbReference>
<feature type="binding site" evidence="12">
    <location>
        <position position="58"/>
    </location>
    <ligand>
        <name>Zn(2+)</name>
        <dbReference type="ChEBI" id="CHEBI:29105"/>
        <label>1</label>
        <note>catalytic</note>
    </ligand>
</feature>
<feature type="binding site" evidence="12">
    <location>
        <position position="370"/>
    </location>
    <ligand>
        <name>Zn(2+)</name>
        <dbReference type="ChEBI" id="CHEBI:29105"/>
        <label>1</label>
        <note>catalytic</note>
    </ligand>
</feature>
<dbReference type="GO" id="GO:0008270">
    <property type="term" value="F:zinc ion binding"/>
    <property type="evidence" value="ECO:0007669"/>
    <property type="project" value="InterPro"/>
</dbReference>
<keyword evidence="2 9" id="KW-0540">Nuclease</keyword>
<evidence type="ECO:0000256" key="6">
    <source>
        <dbReference type="ARBA" id="ARBA00022833"/>
    </source>
</evidence>
<dbReference type="InterPro" id="IPR001279">
    <property type="entry name" value="Metallo-B-lactamas"/>
</dbReference>
<dbReference type="InterPro" id="IPR042173">
    <property type="entry name" value="RNase_J_2"/>
</dbReference>
<evidence type="ECO:0000259" key="13">
    <source>
        <dbReference type="SMART" id="SM00849"/>
    </source>
</evidence>
<evidence type="ECO:0000256" key="11">
    <source>
        <dbReference type="PIRSR" id="PIRSR004803-2"/>
    </source>
</evidence>
<dbReference type="CDD" id="cd07714">
    <property type="entry name" value="RNaseJ_MBL-fold"/>
    <property type="match status" value="1"/>
</dbReference>
<dbReference type="SMART" id="SM00849">
    <property type="entry name" value="Lactamase_B"/>
    <property type="match status" value="1"/>
</dbReference>
<keyword evidence="5 9" id="KW-0378">Hydrolase</keyword>
<dbReference type="Pfam" id="PF07521">
    <property type="entry name" value="RMMBL"/>
    <property type="match status" value="1"/>
</dbReference>
<evidence type="ECO:0000256" key="1">
    <source>
        <dbReference type="ARBA" id="ARBA00022490"/>
    </source>
</evidence>
<dbReference type="Pfam" id="PF00753">
    <property type="entry name" value="Lactamase_B"/>
    <property type="match status" value="1"/>
</dbReference>
<feature type="binding site" evidence="9 11">
    <location>
        <begin position="344"/>
        <end position="348"/>
    </location>
    <ligand>
        <name>substrate</name>
    </ligand>
</feature>
<dbReference type="PIRSF" id="PIRSF004803">
    <property type="entry name" value="RnjA"/>
    <property type="match status" value="1"/>
</dbReference>
<evidence type="ECO:0000313" key="15">
    <source>
        <dbReference type="Proteomes" id="UP000262583"/>
    </source>
</evidence>
<keyword evidence="3 12" id="KW-0479">Metal-binding</keyword>
<keyword evidence="6 12" id="KW-0862">Zinc</keyword>
<dbReference type="InterPro" id="IPR030854">
    <property type="entry name" value="RNase_J_bac"/>
</dbReference>
<dbReference type="SUPFAM" id="SSF56281">
    <property type="entry name" value="Metallo-hydrolase/oxidoreductase"/>
    <property type="match status" value="1"/>
</dbReference>
<comment type="subcellular location">
    <subcellularLocation>
        <location evidence="9">Cytoplasm</location>
    </subcellularLocation>
</comment>
<dbReference type="GO" id="GO:0005737">
    <property type="term" value="C:cytoplasm"/>
    <property type="evidence" value="ECO:0007669"/>
    <property type="project" value="UniProtKB-SubCell"/>
</dbReference>
<dbReference type="AlphaFoldDB" id="A0A2Z4Y6X3"/>
<name>A0A2Z4Y6X3_SUMC1</name>
<comment type="similarity">
    <text evidence="9">Belongs to the metallo-beta-lactamase superfamily. RNA-metabolizing metallo-beta-lactamase-like family. Bacterial RNase J subfamily.</text>
</comment>
<dbReference type="PROSITE" id="PS01292">
    <property type="entry name" value="UPF0036"/>
    <property type="match status" value="1"/>
</dbReference>
<evidence type="ECO:0000256" key="10">
    <source>
        <dbReference type="PIRSR" id="PIRSR004803-1"/>
    </source>
</evidence>
<keyword evidence="1 9" id="KW-0963">Cytoplasm</keyword>
<dbReference type="PANTHER" id="PTHR43694:SF1">
    <property type="entry name" value="RIBONUCLEASE J"/>
    <property type="match status" value="1"/>
</dbReference>
<sequence>MNMMVYEYGADIFAVDCGHMFPDEDLLGVDLVIPDTTYLEERRDRVRAVIVTHAHDDHMGALPYFLKKLPVPVIGPPLACEILRERLAEHGLDQTTQFIPVSPGETILLGDVEVEFLHVTHSVPQSLALAIHLPFGSIVHSSDYKIDTAPIYGPPFDFQGFARCGERGVVALLCDSTNVEREGRTPPERSLMEPLDRIFAMAPRSIIFSCFASALHRIQIVLDLALRHRKKVFVTGLNMARNIAIAERLGILSIPTDHLLDLSELRRVAPERRVILTTGSQGEPLSALSRMAIDEHKEIKIKPGDTVILSSRIIPGNERMIYAMINHLFRRGAEVFYEGVANVHVSGHAYREDMRTLIALCKPRYLIPIHGEFRHLVLHKHLAEEAGMDPDKIFLLQNGEVLEIDADGAARAEKLNVSRVLVDGDEVGSIDDIVLRDRRRLSEDGMVIAVLVVDRATGQLVAGPDIVSRGFLFMDENEPFFDQCKTVVKRAFDDCAQEGKQEWSVVKEAVRAKLKRYIKSETGRFPYILPVVLEI</sequence>
<evidence type="ECO:0000256" key="3">
    <source>
        <dbReference type="ARBA" id="ARBA00022723"/>
    </source>
</evidence>
<evidence type="ECO:0000256" key="7">
    <source>
        <dbReference type="ARBA" id="ARBA00022839"/>
    </source>
</evidence>
<keyword evidence="8 9" id="KW-0694">RNA-binding</keyword>
<accession>A0A2Z4Y6X3</accession>
<dbReference type="PANTHER" id="PTHR43694">
    <property type="entry name" value="RIBONUCLEASE J"/>
    <property type="match status" value="1"/>
</dbReference>
<dbReference type="Pfam" id="PF17770">
    <property type="entry name" value="RNase_J_C"/>
    <property type="match status" value="1"/>
</dbReference>
<feature type="binding site" evidence="12">
    <location>
        <position position="143"/>
    </location>
    <ligand>
        <name>Zn(2+)</name>
        <dbReference type="ChEBI" id="CHEBI:29105"/>
        <label>1</label>
        <note>catalytic</note>
    </ligand>
</feature>
<evidence type="ECO:0000256" key="12">
    <source>
        <dbReference type="PIRSR" id="PIRSR004803-3"/>
    </source>
</evidence>
<keyword evidence="12" id="KW-0106">Calcium</keyword>
<comment type="subunit">
    <text evidence="9">Homodimer, may be a subunit of the RNA degradosome.</text>
</comment>
<dbReference type="Gene3D" id="3.60.15.10">
    <property type="entry name" value="Ribonuclease Z/Hydroxyacylglutathione hydrolase-like"/>
    <property type="match status" value="1"/>
</dbReference>
<comment type="function">
    <text evidence="9">An RNase that has 5'-3' exonuclease and possibly endonuclease activity. Involved in maturation of rRNA and in some organisms also mRNA maturation and/or decay.</text>
</comment>
<dbReference type="GO" id="GO:0004534">
    <property type="term" value="F:5'-3' RNA exonuclease activity"/>
    <property type="evidence" value="ECO:0007669"/>
    <property type="project" value="UniProtKB-UniRule"/>
</dbReference>
<evidence type="ECO:0000256" key="2">
    <source>
        <dbReference type="ARBA" id="ARBA00022722"/>
    </source>
</evidence>
<dbReference type="KEGG" id="schv:BRCON_2210"/>
<organism evidence="14 15">
    <name type="scientific">Sumerlaea chitinivorans</name>
    <dbReference type="NCBI Taxonomy" id="2250252"/>
    <lineage>
        <taxon>Bacteria</taxon>
        <taxon>Candidatus Sumerlaeota</taxon>
        <taxon>Candidatus Sumerlaeia</taxon>
        <taxon>Candidatus Sumerlaeales</taxon>
        <taxon>Candidatus Sumerlaeaceae</taxon>
        <taxon>Candidatus Sumerlaea</taxon>
    </lineage>
</organism>
<feature type="binding site" evidence="12">
    <location>
        <position position="53"/>
    </location>
    <ligand>
        <name>Zn(2+)</name>
        <dbReference type="ChEBI" id="CHEBI:29105"/>
        <label>1</label>
        <note>catalytic</note>
    </ligand>
</feature>
<dbReference type="InterPro" id="IPR041636">
    <property type="entry name" value="RNase_J_C"/>
</dbReference>
<evidence type="ECO:0000256" key="4">
    <source>
        <dbReference type="ARBA" id="ARBA00022759"/>
    </source>
</evidence>
<dbReference type="Pfam" id="PF22505">
    <property type="entry name" value="RNase_J_b_CASP"/>
    <property type="match status" value="1"/>
</dbReference>
<dbReference type="NCBIfam" id="TIGR00649">
    <property type="entry name" value="MG423"/>
    <property type="match status" value="1"/>
</dbReference>
<dbReference type="Gene3D" id="3.40.50.10710">
    <property type="entry name" value="Metallo-hydrolase/oxidoreductase"/>
    <property type="match status" value="1"/>
</dbReference>
<feature type="binding site" evidence="12">
    <location>
        <position position="55"/>
    </location>
    <ligand>
        <name>Zn(2+)</name>
        <dbReference type="ChEBI" id="CHEBI:29105"/>
        <label>1</label>
        <note>catalytic</note>
    </ligand>
</feature>
<dbReference type="InterPro" id="IPR055132">
    <property type="entry name" value="RNase_J_b_CASP"/>
</dbReference>
<dbReference type="InterPro" id="IPR001587">
    <property type="entry name" value="RNase_J_CS"/>
</dbReference>
<feature type="binding site" evidence="12">
    <location>
        <position position="121"/>
    </location>
    <ligand>
        <name>Zn(2+)</name>
        <dbReference type="ChEBI" id="CHEBI:29105"/>
        <label>1</label>
        <note>catalytic</note>
    </ligand>
</feature>
<feature type="binding site" evidence="12">
    <location>
        <position position="57"/>
    </location>
    <ligand>
        <name>Zn(2+)</name>
        <dbReference type="ChEBI" id="CHEBI:29105"/>
        <label>1</label>
        <note>catalytic</note>
    </ligand>
</feature>
<feature type="binding site" evidence="12">
    <location>
        <position position="30"/>
    </location>
    <ligand>
        <name>Ca(2+)</name>
        <dbReference type="ChEBI" id="CHEBI:29108"/>
    </ligand>
</feature>
<dbReference type="InterPro" id="IPR036866">
    <property type="entry name" value="RibonucZ/Hydroxyglut_hydro"/>
</dbReference>
<dbReference type="GO" id="GO:0003723">
    <property type="term" value="F:RNA binding"/>
    <property type="evidence" value="ECO:0007669"/>
    <property type="project" value="UniProtKB-UniRule"/>
</dbReference>
<feature type="binding site" evidence="12">
    <location>
        <position position="423"/>
    </location>
    <ligand>
        <name>Ca(2+)</name>
        <dbReference type="ChEBI" id="CHEBI:29108"/>
    </ligand>
</feature>
<dbReference type="EC" id="3.1.-.-" evidence="9"/>
<gene>
    <name evidence="9" type="primary">rnj</name>
    <name evidence="14" type="ORF">BRCON_2210</name>
</gene>
<dbReference type="Proteomes" id="UP000262583">
    <property type="component" value="Chromosome"/>
</dbReference>
<dbReference type="InterPro" id="IPR011108">
    <property type="entry name" value="RMMBL"/>
</dbReference>
<keyword evidence="9" id="KW-0698">rRNA processing</keyword>
<evidence type="ECO:0000256" key="8">
    <source>
        <dbReference type="ARBA" id="ARBA00022884"/>
    </source>
</evidence>
<keyword evidence="7 9" id="KW-0269">Exonuclease</keyword>
<reference evidence="14 15" key="1">
    <citation type="submission" date="2018-05" db="EMBL/GenBank/DDBJ databases">
        <title>A metagenomic window into the 2 km-deep terrestrial subsurface aquifer revealed taxonomically and functionally diverse microbial community comprising novel uncultured bacterial lineages.</title>
        <authorList>
            <person name="Kadnikov V.V."/>
            <person name="Mardanov A.V."/>
            <person name="Beletsky A.V."/>
            <person name="Banks D."/>
            <person name="Pimenov N.V."/>
            <person name="Frank Y.A."/>
            <person name="Karnachuk O.V."/>
            <person name="Ravin N.V."/>
        </authorList>
    </citation>
    <scope>NUCLEOTIDE SEQUENCE [LARGE SCALE GENOMIC DNA]</scope>
    <source>
        <strain evidence="14">BY</strain>
    </source>
</reference>
<evidence type="ECO:0000256" key="5">
    <source>
        <dbReference type="ARBA" id="ARBA00022801"/>
    </source>
</evidence>
<comment type="cofactor">
    <cofactor evidence="12">
        <name>Zn(2+)</name>
        <dbReference type="ChEBI" id="CHEBI:29105"/>
    </cofactor>
    <text evidence="12">Binds 2 Zn(2+) ions per subunit. It is not clear if Zn(2+) or Mg(2+) is physiologically important.</text>
</comment>
<keyword evidence="4 9" id="KW-0255">Endonuclease</keyword>
<feature type="active site" description="Proton acceptor" evidence="10">
    <location>
        <position position="348"/>
    </location>
</feature>
<dbReference type="EMBL" id="CP030759">
    <property type="protein sequence ID" value="AXA36987.1"/>
    <property type="molecule type" value="Genomic_DNA"/>
</dbReference>
<feature type="active site" description="Proton donor" evidence="10">
    <location>
        <position position="175"/>
    </location>
</feature>
<feature type="binding site" evidence="12">
    <location>
        <position position="28"/>
    </location>
    <ligand>
        <name>Ca(2+)</name>
        <dbReference type="ChEBI" id="CHEBI:29108"/>
    </ligand>
</feature>
<evidence type="ECO:0000313" key="14">
    <source>
        <dbReference type="EMBL" id="AXA36987.1"/>
    </source>
</evidence>